<evidence type="ECO:0000313" key="1">
    <source>
        <dbReference type="EMBL" id="CAG8577470.1"/>
    </source>
</evidence>
<protein>
    <submittedName>
        <fullName evidence="1">711_t:CDS:1</fullName>
    </submittedName>
</protein>
<dbReference type="Proteomes" id="UP000789366">
    <property type="component" value="Unassembled WGS sequence"/>
</dbReference>
<reference evidence="1" key="1">
    <citation type="submission" date="2021-06" db="EMBL/GenBank/DDBJ databases">
        <authorList>
            <person name="Kallberg Y."/>
            <person name="Tangrot J."/>
            <person name="Rosling A."/>
        </authorList>
    </citation>
    <scope>NUCLEOTIDE SEQUENCE</scope>
    <source>
        <strain evidence="1">28 12/20/2015</strain>
    </source>
</reference>
<proteinExistence type="predicted"/>
<keyword evidence="2" id="KW-1185">Reference proteome</keyword>
<evidence type="ECO:0000313" key="2">
    <source>
        <dbReference type="Proteomes" id="UP000789366"/>
    </source>
</evidence>
<comment type="caution">
    <text evidence="1">The sequence shown here is derived from an EMBL/GenBank/DDBJ whole genome shotgun (WGS) entry which is preliminary data.</text>
</comment>
<feature type="non-terminal residue" evidence="1">
    <location>
        <position position="1"/>
    </location>
</feature>
<accession>A0ACA9MBH1</accession>
<dbReference type="EMBL" id="CAJVPW010007136">
    <property type="protein sequence ID" value="CAG8577470.1"/>
    <property type="molecule type" value="Genomic_DNA"/>
</dbReference>
<gene>
    <name evidence="1" type="ORF">SPELUC_LOCUS6232</name>
</gene>
<sequence length="1104" mass="125876">LLAKPAIAGLLKFVIGAGLAYFAAKPVIERWGFTPNNRASEAGISPPKKLATMEATQKELSETKKQLDKNESIIKKNETDIAKLYDELSKGVEHLTEEQIKSKNNSPDLNSWLNWGIIAELNNMGFWNSVKKGLRAVTSPVVYVCSGFDGDAAVNYVRGSDGERDTNTVSKSQNKLNHLLSDSQEKIIKRLEDLEKKTGQLQPIDRIKDTQKLSPEELKDLLDKARQASPEERKRIMDEIITKTHQEQEAINKILQEDRNKQEKKMLKTLEEAKQAEQQGDKIKASQLFAEARQHQQIINTQNELIAELKKKQVEREKMAKELTQEIDNPWYKDLNFSSWQRIIMTYEITPQDFCSIVTNPRCQGKEIENGLAKEGHEKCGECNYGGCHKMSDDLRQINQNFRAFDVLVKQQVKLSRSKNESEFNQSKKSLLNSFKSLKEKCEDESGAGFFYGSCIGLDGSQSQFSTRKLKQLDKLNTEATQLTEDWKNEKDPIKKAKLFALLSQKNQEIKRLREELKTDPTFAIFTQEKSDELANIVKNIFQGNASFFSCKKKGDKGKNNEGSQSKKYLGFISQETGKNALLITGGLLGLFLIWRLTRLEIEHSGSLEERKRKQEEKDRLDKEHKEAQIKATRGWEADSSHYNIQSRPEVNDCMEVEGVDEPNSFPGKLLFSPEITNFFKDILQDAEDLVRFGEVNPELDEKQDGNHLHFKRRNMVMYGAPDPNNPNYELLQEIERKPPCIIQIDGSTLATGGKAMPGGGQPDSYQKLVAIIKKAKEEYYGDPYSKKPYIVFVEEADQGLNVMTSELKGEAQDKNSCIIIATNNYEIIDPALFRRDNNPEPEELYKVCTKIGFDVAKTELAKNLPIIINSWQRLNEKERKIKEQELGTRKNEQDKEYNNKRQLDYLNDAKKIQRYDYGHAYRMEELQRALISNLCNNLIAFKNALENRLSEIRGELAANFQEISQLRGDLTVLKAELKQAEQNVENIKNETNMIIERLTNQMNLNNQNIARDLSSGISSLQFQINKLTGISEQLASKISSSTSSSSSGGVSVEEYNQSVRKYNSLQSKISQHLDRITSYLNNNRGNIDINQVIDLINGLIREI</sequence>
<name>A0ACA9MBH1_9GLOM</name>
<organism evidence="1 2">
    <name type="scientific">Cetraspora pellucida</name>
    <dbReference type="NCBI Taxonomy" id="1433469"/>
    <lineage>
        <taxon>Eukaryota</taxon>
        <taxon>Fungi</taxon>
        <taxon>Fungi incertae sedis</taxon>
        <taxon>Mucoromycota</taxon>
        <taxon>Glomeromycotina</taxon>
        <taxon>Glomeromycetes</taxon>
        <taxon>Diversisporales</taxon>
        <taxon>Gigasporaceae</taxon>
        <taxon>Cetraspora</taxon>
    </lineage>
</organism>